<dbReference type="Proteomes" id="UP000203589">
    <property type="component" value="Chromosome"/>
</dbReference>
<feature type="binding site" evidence="9">
    <location>
        <position position="141"/>
    </location>
    <ligand>
        <name>Mg(2+)</name>
        <dbReference type="ChEBI" id="CHEBI:18420"/>
        <label>2</label>
    </ligand>
</feature>
<comment type="catalytic activity">
    <reaction evidence="1 9">
        <text>beta-D-fructose 1,6-bisphosphate + H2O = beta-D-fructose 6-phosphate + phosphate</text>
        <dbReference type="Rhea" id="RHEA:11064"/>
        <dbReference type="ChEBI" id="CHEBI:15377"/>
        <dbReference type="ChEBI" id="CHEBI:32966"/>
        <dbReference type="ChEBI" id="CHEBI:43474"/>
        <dbReference type="ChEBI" id="CHEBI:57634"/>
        <dbReference type="EC" id="3.1.3.11"/>
    </reaction>
</comment>
<evidence type="ECO:0000256" key="6">
    <source>
        <dbReference type="ARBA" id="ARBA00022842"/>
    </source>
</evidence>
<evidence type="ECO:0000259" key="12">
    <source>
        <dbReference type="Pfam" id="PF18913"/>
    </source>
</evidence>
<dbReference type="Gene3D" id="3.30.540.10">
    <property type="entry name" value="Fructose-1,6-Bisphosphatase, subunit A, domain 1"/>
    <property type="match status" value="1"/>
</dbReference>
<dbReference type="PANTHER" id="PTHR11556">
    <property type="entry name" value="FRUCTOSE-1,6-BISPHOSPHATASE-RELATED"/>
    <property type="match status" value="1"/>
</dbReference>
<evidence type="ECO:0000256" key="5">
    <source>
        <dbReference type="ARBA" id="ARBA00022801"/>
    </source>
</evidence>
<feature type="binding site" evidence="9">
    <location>
        <position position="119"/>
    </location>
    <ligand>
        <name>Mg(2+)</name>
        <dbReference type="ChEBI" id="CHEBI:18420"/>
        <label>1</label>
    </ligand>
</feature>
<keyword evidence="3 9" id="KW-0963">Cytoplasm</keyword>
<comment type="cofactor">
    <cofactor evidence="9">
        <name>Mg(2+)</name>
        <dbReference type="ChEBI" id="CHEBI:18420"/>
    </cofactor>
    <text evidence="9">Binds 2 magnesium ions per subunit.</text>
</comment>
<dbReference type="PRINTS" id="PR00115">
    <property type="entry name" value="F16BPHPHTASE"/>
</dbReference>
<keyword evidence="14" id="KW-1185">Reference proteome</keyword>
<dbReference type="EC" id="3.1.3.11" evidence="9"/>
<comment type="subcellular location">
    <subcellularLocation>
        <location evidence="9">Cytoplasm</location>
    </subcellularLocation>
</comment>
<keyword evidence="4 9" id="KW-0479">Metal-binding</keyword>
<organism evidence="13 14">
    <name type="scientific">Antarctobacter heliothermus</name>
    <dbReference type="NCBI Taxonomy" id="74033"/>
    <lineage>
        <taxon>Bacteria</taxon>
        <taxon>Pseudomonadati</taxon>
        <taxon>Pseudomonadota</taxon>
        <taxon>Alphaproteobacteria</taxon>
        <taxon>Rhodobacterales</taxon>
        <taxon>Roseobacteraceae</taxon>
        <taxon>Antarctobacter</taxon>
    </lineage>
</organism>
<feature type="binding site" evidence="9">
    <location>
        <position position="141"/>
    </location>
    <ligand>
        <name>Mg(2+)</name>
        <dbReference type="ChEBI" id="CHEBI:18420"/>
        <label>1</label>
    </ligand>
</feature>
<dbReference type="GO" id="GO:0042132">
    <property type="term" value="F:fructose 1,6-bisphosphate 1-phosphatase activity"/>
    <property type="evidence" value="ECO:0007669"/>
    <property type="project" value="UniProtKB-UniRule"/>
</dbReference>
<name>A0A222E316_9RHOB</name>
<feature type="binding site" evidence="9">
    <location>
        <position position="144"/>
    </location>
    <ligand>
        <name>Mg(2+)</name>
        <dbReference type="ChEBI" id="CHEBI:18420"/>
        <label>2</label>
    </ligand>
</feature>
<dbReference type="GO" id="GO:0006000">
    <property type="term" value="P:fructose metabolic process"/>
    <property type="evidence" value="ECO:0007669"/>
    <property type="project" value="TreeGrafter"/>
</dbReference>
<feature type="binding site" evidence="9">
    <location>
        <position position="308"/>
    </location>
    <ligand>
        <name>Mg(2+)</name>
        <dbReference type="ChEBI" id="CHEBI:18420"/>
        <label>2</label>
    </ligand>
</feature>
<evidence type="ECO:0000256" key="9">
    <source>
        <dbReference type="HAMAP-Rule" id="MF_01855"/>
    </source>
</evidence>
<gene>
    <name evidence="9 13" type="primary">fbp</name>
    <name evidence="13" type="ORF">ANTHELSMS3_01891</name>
</gene>
<evidence type="ECO:0000256" key="8">
    <source>
        <dbReference type="ARBA" id="ARBA00024331"/>
    </source>
</evidence>
<feature type="domain" description="Fructose-1-6-bisphosphatase class 1 C-terminal" evidence="12">
    <location>
        <begin position="228"/>
        <end position="359"/>
    </location>
</feature>
<dbReference type="EMBL" id="CP022540">
    <property type="protein sequence ID" value="ASP20576.1"/>
    <property type="molecule type" value="Genomic_DNA"/>
</dbReference>
<keyword evidence="7 9" id="KW-0119">Carbohydrate metabolism</keyword>
<dbReference type="GO" id="GO:0005829">
    <property type="term" value="C:cytosol"/>
    <property type="evidence" value="ECO:0007669"/>
    <property type="project" value="TreeGrafter"/>
</dbReference>
<evidence type="ECO:0000256" key="2">
    <source>
        <dbReference type="ARBA" id="ARBA00010941"/>
    </source>
</evidence>
<keyword evidence="6 9" id="KW-0460">Magnesium</keyword>
<comment type="caution">
    <text evidence="9">Lacks conserved residue(s) required for the propagation of feature annotation.</text>
</comment>
<dbReference type="GO" id="GO:0005986">
    <property type="term" value="P:sucrose biosynthetic process"/>
    <property type="evidence" value="ECO:0007669"/>
    <property type="project" value="TreeGrafter"/>
</dbReference>
<proteinExistence type="inferred from homology"/>
<dbReference type="Pfam" id="PF18913">
    <property type="entry name" value="FBPase_C"/>
    <property type="match status" value="1"/>
</dbReference>
<sequence length="365" mass="39745">MSRDDVICSGPRYAIGFWSTPTESAPALDDKALTLRETLLNACRSDGLDPDLLPLLEDIATSCRVVSHLVQSGAFTGSLGAAGSTNVQGEAQQQLDVLANDVFVRHCSSSDRVAALVSEEVEEVYWLKDNPGPGDYIVYFDPLDGSSNLAINMCVGSIFSVVRLDREIDASDDRSVLLPGSSQICAGYSVYGPSTSFVLTTGNGVTGFTHQPGTGEFRVTHPDMKIGDTASEFAVNASRYAMWDAPLRRYFDECLAGQSGPRGQRYNMRWVASMVSEVHRILTRGGVFIYPCDEGNREQGGKLRLMYEANPMSFIIEQAGGRASTGLERILDVVPTSHHQRVAVFLGSKSEVDVLEQYHREAQQG</sequence>
<comment type="pathway">
    <text evidence="8">Carbohydrate biosynthesis.</text>
</comment>
<dbReference type="HAMAP" id="MF_01855">
    <property type="entry name" value="FBPase_class1"/>
    <property type="match status" value="1"/>
</dbReference>
<dbReference type="PIRSF" id="PIRSF500210">
    <property type="entry name" value="FBPtase"/>
    <property type="match status" value="1"/>
</dbReference>
<feature type="binding site" evidence="9">
    <location>
        <position position="236"/>
    </location>
    <ligand>
        <name>substrate</name>
    </ligand>
</feature>
<dbReference type="GO" id="GO:0030388">
    <property type="term" value="P:fructose 1,6-bisphosphate metabolic process"/>
    <property type="evidence" value="ECO:0007669"/>
    <property type="project" value="TreeGrafter"/>
</dbReference>
<reference evidence="13 14" key="1">
    <citation type="submission" date="2017-07" db="EMBL/GenBank/DDBJ databases">
        <title>Genome Sequence of Antarctobacter heliothermus Strain SMS3 Isolated from a culture of the Diatom Skeletonema marinoi.</title>
        <authorList>
            <person name="Topel M."/>
            <person name="Pinder M.I.M."/>
            <person name="Johansson O.N."/>
            <person name="Kourtchenko O."/>
            <person name="Godhe A."/>
            <person name="Clarke A.K."/>
        </authorList>
    </citation>
    <scope>NUCLEOTIDE SEQUENCE [LARGE SCALE GENOMIC DNA]</scope>
    <source>
        <strain evidence="13 14">SMS3</strain>
    </source>
</reference>
<evidence type="ECO:0000259" key="11">
    <source>
        <dbReference type="Pfam" id="PF00316"/>
    </source>
</evidence>
<dbReference type="Gene3D" id="3.40.190.80">
    <property type="match status" value="1"/>
</dbReference>
<evidence type="ECO:0000313" key="13">
    <source>
        <dbReference type="EMBL" id="ASP20576.1"/>
    </source>
</evidence>
<dbReference type="InterPro" id="IPR033391">
    <property type="entry name" value="FBPase_N"/>
</dbReference>
<evidence type="ECO:0000256" key="7">
    <source>
        <dbReference type="ARBA" id="ARBA00023277"/>
    </source>
</evidence>
<feature type="binding site" evidence="9">
    <location>
        <position position="302"/>
    </location>
    <ligand>
        <name>substrate</name>
    </ligand>
</feature>
<evidence type="ECO:0000256" key="1">
    <source>
        <dbReference type="ARBA" id="ARBA00001273"/>
    </source>
</evidence>
<comment type="similarity">
    <text evidence="2 9 10">Belongs to the FBPase class 1 family.</text>
</comment>
<dbReference type="PANTHER" id="PTHR11556:SF35">
    <property type="entry name" value="SEDOHEPTULOSE-1,7-BISPHOSPHATASE, CHLOROPLASTIC"/>
    <property type="match status" value="1"/>
</dbReference>
<dbReference type="KEGG" id="aht:ANTHELSMS3_01891"/>
<dbReference type="Pfam" id="PF00316">
    <property type="entry name" value="FBPase"/>
    <property type="match status" value="1"/>
</dbReference>
<feature type="binding site" evidence="9">
    <location>
        <begin position="144"/>
        <end position="147"/>
    </location>
    <ligand>
        <name>substrate</name>
    </ligand>
</feature>
<dbReference type="GO" id="GO:0000287">
    <property type="term" value="F:magnesium ion binding"/>
    <property type="evidence" value="ECO:0007669"/>
    <property type="project" value="UniProtKB-UniRule"/>
</dbReference>
<dbReference type="GO" id="GO:0006094">
    <property type="term" value="P:gluconeogenesis"/>
    <property type="evidence" value="ECO:0007669"/>
    <property type="project" value="UniProtKB-UniRule"/>
</dbReference>
<dbReference type="InterPro" id="IPR028343">
    <property type="entry name" value="FBPtase"/>
</dbReference>
<dbReference type="AlphaFoldDB" id="A0A222E316"/>
<feature type="domain" description="Fructose-1-6-bisphosphatase class I N-terminal" evidence="11">
    <location>
        <begin position="48"/>
        <end position="222"/>
    </location>
</feature>
<dbReference type="PIRSF" id="PIRSF000904">
    <property type="entry name" value="FBPtase_SBPase"/>
    <property type="match status" value="1"/>
</dbReference>
<evidence type="ECO:0000313" key="14">
    <source>
        <dbReference type="Proteomes" id="UP000203589"/>
    </source>
</evidence>
<dbReference type="InterPro" id="IPR044015">
    <property type="entry name" value="FBPase_C_dom"/>
</dbReference>
<dbReference type="NCBIfam" id="NF006779">
    <property type="entry name" value="PRK09293.1-3"/>
    <property type="match status" value="1"/>
</dbReference>
<accession>A0A222E316</accession>
<dbReference type="GO" id="GO:0006002">
    <property type="term" value="P:fructose 6-phosphate metabolic process"/>
    <property type="evidence" value="ECO:0007669"/>
    <property type="project" value="TreeGrafter"/>
</dbReference>
<dbReference type="InterPro" id="IPR000146">
    <property type="entry name" value="FBPase_class-1"/>
</dbReference>
<dbReference type="SUPFAM" id="SSF56655">
    <property type="entry name" value="Carbohydrate phosphatase"/>
    <property type="match status" value="1"/>
</dbReference>
<protein>
    <recommendedName>
        <fullName evidence="9">Fructose-1,6-bisphosphatase class 1</fullName>
        <shortName evidence="9">FBPase class 1</shortName>
        <ecNumber evidence="9">3.1.3.11</ecNumber>
    </recommendedName>
    <alternativeName>
        <fullName evidence="9">D-fructose-1,6-bisphosphate 1-phosphohydrolase class 1</fullName>
    </alternativeName>
</protein>
<keyword evidence="5 9" id="KW-0378">Hydrolase</keyword>
<dbReference type="CDD" id="cd00354">
    <property type="entry name" value="FBPase"/>
    <property type="match status" value="1"/>
</dbReference>
<dbReference type="FunFam" id="3.40.190.80:FF:000011">
    <property type="entry name" value="Fructose-1,6-bisphosphatase class 1"/>
    <property type="match status" value="1"/>
</dbReference>
<evidence type="ECO:0000256" key="10">
    <source>
        <dbReference type="RuleBase" id="RU000508"/>
    </source>
</evidence>
<evidence type="ECO:0000256" key="3">
    <source>
        <dbReference type="ARBA" id="ARBA00022490"/>
    </source>
</evidence>
<comment type="subunit">
    <text evidence="9">Homotetramer.</text>
</comment>
<evidence type="ECO:0000256" key="4">
    <source>
        <dbReference type="ARBA" id="ARBA00022723"/>
    </source>
</evidence>
<feature type="binding site" evidence="9">
    <location>
        <position position="143"/>
    </location>
    <ligand>
        <name>Mg(2+)</name>
        <dbReference type="ChEBI" id="CHEBI:18420"/>
        <label>1</label>
    </ligand>
</feature>